<feature type="repeat" description="TPR" evidence="1">
    <location>
        <begin position="260"/>
        <end position="293"/>
    </location>
</feature>
<evidence type="ECO:0000313" key="3">
    <source>
        <dbReference type="EMBL" id="CAK0788004.1"/>
    </source>
</evidence>
<feature type="compositionally biased region" description="Basic and acidic residues" evidence="2">
    <location>
        <begin position="196"/>
        <end position="209"/>
    </location>
</feature>
<keyword evidence="1" id="KW-0802">TPR repeat</keyword>
<feature type="compositionally biased region" description="Basic and acidic residues" evidence="2">
    <location>
        <begin position="145"/>
        <end position="155"/>
    </location>
</feature>
<keyword evidence="4" id="KW-1185">Reference proteome</keyword>
<name>A0AAV1ILJ3_9CHLO</name>
<feature type="region of interest" description="Disordered" evidence="2">
    <location>
        <begin position="32"/>
        <end position="160"/>
    </location>
</feature>
<feature type="compositionally biased region" description="Basic and acidic residues" evidence="2">
    <location>
        <begin position="81"/>
        <end position="102"/>
    </location>
</feature>
<dbReference type="EMBL" id="CAUYUE010000018">
    <property type="protein sequence ID" value="CAK0788004.1"/>
    <property type="molecule type" value="Genomic_DNA"/>
</dbReference>
<dbReference type="Gene3D" id="1.25.40.10">
    <property type="entry name" value="Tetratricopeptide repeat domain"/>
    <property type="match status" value="2"/>
</dbReference>
<dbReference type="Proteomes" id="UP001314263">
    <property type="component" value="Unassembled WGS sequence"/>
</dbReference>
<organism evidence="3 4">
    <name type="scientific">Coccomyxa viridis</name>
    <dbReference type="NCBI Taxonomy" id="1274662"/>
    <lineage>
        <taxon>Eukaryota</taxon>
        <taxon>Viridiplantae</taxon>
        <taxon>Chlorophyta</taxon>
        <taxon>core chlorophytes</taxon>
        <taxon>Trebouxiophyceae</taxon>
        <taxon>Trebouxiophyceae incertae sedis</taxon>
        <taxon>Coccomyxaceae</taxon>
        <taxon>Coccomyxa</taxon>
    </lineage>
</organism>
<evidence type="ECO:0000313" key="4">
    <source>
        <dbReference type="Proteomes" id="UP001314263"/>
    </source>
</evidence>
<proteinExistence type="predicted"/>
<feature type="compositionally biased region" description="Low complexity" evidence="2">
    <location>
        <begin position="132"/>
        <end position="144"/>
    </location>
</feature>
<feature type="compositionally biased region" description="Polar residues" evidence="2">
    <location>
        <begin position="52"/>
        <end position="66"/>
    </location>
</feature>
<evidence type="ECO:0000256" key="2">
    <source>
        <dbReference type="SAM" id="MobiDB-lite"/>
    </source>
</evidence>
<accession>A0AAV1ILJ3</accession>
<dbReference type="PROSITE" id="PS50005">
    <property type="entry name" value="TPR"/>
    <property type="match status" value="1"/>
</dbReference>
<dbReference type="AlphaFoldDB" id="A0AAV1ILJ3"/>
<evidence type="ECO:0000256" key="1">
    <source>
        <dbReference type="PROSITE-ProRule" id="PRU00339"/>
    </source>
</evidence>
<dbReference type="SMART" id="SM00028">
    <property type="entry name" value="TPR"/>
    <property type="match status" value="4"/>
</dbReference>
<gene>
    <name evidence="3" type="ORF">CVIRNUC_011226</name>
</gene>
<feature type="region of interest" description="Disordered" evidence="2">
    <location>
        <begin position="182"/>
        <end position="209"/>
    </location>
</feature>
<reference evidence="3 4" key="1">
    <citation type="submission" date="2023-10" db="EMBL/GenBank/DDBJ databases">
        <authorList>
            <person name="Maclean D."/>
            <person name="Macfadyen A."/>
        </authorList>
    </citation>
    <scope>NUCLEOTIDE SEQUENCE [LARGE SCALE GENOMIC DNA]</scope>
</reference>
<dbReference type="InterPro" id="IPR019734">
    <property type="entry name" value="TPR_rpt"/>
</dbReference>
<dbReference type="SUPFAM" id="SSF48452">
    <property type="entry name" value="TPR-like"/>
    <property type="match status" value="1"/>
</dbReference>
<dbReference type="Pfam" id="PF13432">
    <property type="entry name" value="TPR_16"/>
    <property type="match status" value="1"/>
</dbReference>
<comment type="caution">
    <text evidence="3">The sequence shown here is derived from an EMBL/GenBank/DDBJ whole genome shotgun (WGS) entry which is preliminary data.</text>
</comment>
<sequence>MLLQAHQRCKVCHCRTIISCRRSVITAATGKGFGKVQEREAPKERKGKKGQKQASGNATRPLQQTRSPEEHFVMRQTAQAEGKEEPDAAFEQRLKSLRESAKARAQSGAGSQGGTEPGTERSVLDAVPDFSAAPLERQRQQPQPGRREPEADSDARSGPSQALLGAGAIILAAIFAVTSFGGDGPSSSKRAPPLQQERKLGDEERADLEKQAADLSKQLEGGAAQPEQLQKAAAIYATLGRAEDAAGALEQLVEKAPGNSSAWGMLADVKESLGDYKSAATAYKRAIAEAPAADLGLLEGLSASLVAQGRQKEAAEFLQGQQQALEGSASTGKVGAVELQLLLGKVYSQWDRHVADALAVYDAIVQKDPTEFRGFLAKGVLLRKEGRKGDAQRAFLQARYNAPPEALYLIEKVIASGSR</sequence>
<protein>
    <submittedName>
        <fullName evidence="3">Uncharacterized protein</fullName>
    </submittedName>
</protein>
<dbReference type="InterPro" id="IPR011990">
    <property type="entry name" value="TPR-like_helical_dom_sf"/>
</dbReference>